<dbReference type="GeneID" id="303298438"/>
<dbReference type="PROSITE" id="PS51975">
    <property type="entry name" value="RNASE_H_2"/>
    <property type="match status" value="1"/>
</dbReference>
<dbReference type="InterPro" id="IPR001352">
    <property type="entry name" value="RNase_HII/HIII"/>
</dbReference>
<evidence type="ECO:0000256" key="13">
    <source>
        <dbReference type="RuleBase" id="RU003515"/>
    </source>
</evidence>
<feature type="region of interest" description="Disordered" evidence="14">
    <location>
        <begin position="256"/>
        <end position="275"/>
    </location>
</feature>
<dbReference type="Proteomes" id="UP001595937">
    <property type="component" value="Unassembled WGS sequence"/>
</dbReference>
<keyword evidence="6" id="KW-0963">Cytoplasm</keyword>
<evidence type="ECO:0000313" key="16">
    <source>
        <dbReference type="EMBL" id="MFC5296560.1"/>
    </source>
</evidence>
<evidence type="ECO:0000256" key="7">
    <source>
        <dbReference type="ARBA" id="ARBA00022722"/>
    </source>
</evidence>
<feature type="domain" description="RNase H type-2" evidence="15">
    <location>
        <begin position="23"/>
        <end position="226"/>
    </location>
</feature>
<dbReference type="NCBIfam" id="NF000595">
    <property type="entry name" value="PRK00015.1-3"/>
    <property type="match status" value="1"/>
</dbReference>
<comment type="cofactor">
    <cofactor evidence="2">
        <name>Mg(2+)</name>
        <dbReference type="ChEBI" id="CHEBI:18420"/>
    </cofactor>
</comment>
<evidence type="ECO:0000256" key="5">
    <source>
        <dbReference type="ARBA" id="ARBA00007383"/>
    </source>
</evidence>
<comment type="cofactor">
    <cofactor evidence="12">
        <name>Mn(2+)</name>
        <dbReference type="ChEBI" id="CHEBI:29035"/>
    </cofactor>
    <cofactor evidence="12">
        <name>Mg(2+)</name>
        <dbReference type="ChEBI" id="CHEBI:18420"/>
    </cofactor>
    <text evidence="12">Manganese or magnesium. Binds 1 divalent metal ion per monomer in the absence of substrate. May bind a second metal ion after substrate binding.</text>
</comment>
<feature type="binding site" evidence="12">
    <location>
        <position position="29"/>
    </location>
    <ligand>
        <name>a divalent metal cation</name>
        <dbReference type="ChEBI" id="CHEBI:60240"/>
    </ligand>
</feature>
<accession>A0ABW0FE15</accession>
<dbReference type="CDD" id="cd07182">
    <property type="entry name" value="RNase_HII_bacteria_HII_like"/>
    <property type="match status" value="1"/>
</dbReference>
<comment type="function">
    <text evidence="3 13">Endonuclease that specifically degrades the RNA of RNA-DNA hybrids.</text>
</comment>
<keyword evidence="9 12" id="KW-0255">Endonuclease</keyword>
<reference evidence="17" key="1">
    <citation type="journal article" date="2019" name="Int. J. Syst. Evol. Microbiol.">
        <title>The Global Catalogue of Microorganisms (GCM) 10K type strain sequencing project: providing services to taxonomists for standard genome sequencing and annotation.</title>
        <authorList>
            <consortium name="The Broad Institute Genomics Platform"/>
            <consortium name="The Broad Institute Genome Sequencing Center for Infectious Disease"/>
            <person name="Wu L."/>
            <person name="Ma J."/>
        </authorList>
    </citation>
    <scope>NUCLEOTIDE SEQUENCE [LARGE SCALE GENOMIC DNA]</scope>
    <source>
        <strain evidence="17">CGMCC 1.16455</strain>
    </source>
</reference>
<dbReference type="EC" id="3.1.26.4" evidence="13"/>
<evidence type="ECO:0000256" key="11">
    <source>
        <dbReference type="ARBA" id="ARBA00023211"/>
    </source>
</evidence>
<evidence type="ECO:0000256" key="3">
    <source>
        <dbReference type="ARBA" id="ARBA00004065"/>
    </source>
</evidence>
<comment type="caution">
    <text evidence="16">The sequence shown here is derived from an EMBL/GenBank/DDBJ whole genome shotgun (WGS) entry which is preliminary data.</text>
</comment>
<evidence type="ECO:0000256" key="9">
    <source>
        <dbReference type="ARBA" id="ARBA00022759"/>
    </source>
</evidence>
<dbReference type="InterPro" id="IPR022898">
    <property type="entry name" value="RNase_HII"/>
</dbReference>
<dbReference type="Pfam" id="PF01351">
    <property type="entry name" value="RNase_HII"/>
    <property type="match status" value="1"/>
</dbReference>
<sequence length="275" mass="28503">MTAVVPTLDVEHALAARCGPGRRVIVGLDEVGRGALAGPVAIGACAIEVVDGRIRELPAGVRDSKKLSAARREALVAPIEGAAHATAVGWASAAEIDEIGIMEALTRAALRALDALQVEADAILLDGNVDVLSAQLATADRPAPLVELRVSADRDCASVSAASIVAKVARDAIMVELDASAPEYGWASNKGYGAAVHREAIDRIGTHEHHRRTWRLGSRPAPGTGTGAVIGAVAAAATPQSAIPIPAPAQVASPAGVLWSDQWHPQQDQQKEERR</sequence>
<organism evidence="16 17">
    <name type="scientific">Brachybacterium tyrofermentans</name>
    <dbReference type="NCBI Taxonomy" id="47848"/>
    <lineage>
        <taxon>Bacteria</taxon>
        <taxon>Bacillati</taxon>
        <taxon>Actinomycetota</taxon>
        <taxon>Actinomycetes</taxon>
        <taxon>Micrococcales</taxon>
        <taxon>Dermabacteraceae</taxon>
        <taxon>Brachybacterium</taxon>
    </lineage>
</organism>
<dbReference type="PANTHER" id="PTHR10954:SF18">
    <property type="entry name" value="RIBONUCLEASE HII"/>
    <property type="match status" value="1"/>
</dbReference>
<dbReference type="Gene3D" id="3.30.420.10">
    <property type="entry name" value="Ribonuclease H-like superfamily/Ribonuclease H"/>
    <property type="match status" value="1"/>
</dbReference>
<name>A0ABW0FE15_9MICO</name>
<dbReference type="GO" id="GO:0004523">
    <property type="term" value="F:RNA-DNA hybrid ribonuclease activity"/>
    <property type="evidence" value="ECO:0007669"/>
    <property type="project" value="UniProtKB-EC"/>
</dbReference>
<feature type="binding site" evidence="12">
    <location>
        <position position="126"/>
    </location>
    <ligand>
        <name>a divalent metal cation</name>
        <dbReference type="ChEBI" id="CHEBI:60240"/>
    </ligand>
</feature>
<dbReference type="InterPro" id="IPR024567">
    <property type="entry name" value="RNase_HII/HIII_dom"/>
</dbReference>
<keyword evidence="10 12" id="KW-0378">Hydrolase</keyword>
<evidence type="ECO:0000256" key="1">
    <source>
        <dbReference type="ARBA" id="ARBA00000077"/>
    </source>
</evidence>
<evidence type="ECO:0000259" key="15">
    <source>
        <dbReference type="PROSITE" id="PS51975"/>
    </source>
</evidence>
<comment type="subcellular location">
    <subcellularLocation>
        <location evidence="4">Cytoplasm</location>
    </subcellularLocation>
</comment>
<proteinExistence type="inferred from homology"/>
<keyword evidence="7 12" id="KW-0540">Nuclease</keyword>
<dbReference type="RefSeq" id="WP_193116330.1">
    <property type="nucleotide sequence ID" value="NZ_BAAAIR010000046.1"/>
</dbReference>
<evidence type="ECO:0000256" key="8">
    <source>
        <dbReference type="ARBA" id="ARBA00022723"/>
    </source>
</evidence>
<evidence type="ECO:0000256" key="10">
    <source>
        <dbReference type="ARBA" id="ARBA00022801"/>
    </source>
</evidence>
<keyword evidence="17" id="KW-1185">Reference proteome</keyword>
<dbReference type="InterPro" id="IPR012337">
    <property type="entry name" value="RNaseH-like_sf"/>
</dbReference>
<protein>
    <recommendedName>
        <fullName evidence="13">Ribonuclease</fullName>
        <ecNumber evidence="13">3.1.26.4</ecNumber>
    </recommendedName>
</protein>
<evidence type="ECO:0000256" key="12">
    <source>
        <dbReference type="PROSITE-ProRule" id="PRU01319"/>
    </source>
</evidence>
<comment type="similarity">
    <text evidence="5 13">Belongs to the RNase HII family.</text>
</comment>
<evidence type="ECO:0000256" key="4">
    <source>
        <dbReference type="ARBA" id="ARBA00004496"/>
    </source>
</evidence>
<evidence type="ECO:0000256" key="14">
    <source>
        <dbReference type="SAM" id="MobiDB-lite"/>
    </source>
</evidence>
<evidence type="ECO:0000256" key="2">
    <source>
        <dbReference type="ARBA" id="ARBA00001946"/>
    </source>
</evidence>
<dbReference type="EMBL" id="JBHSLN010000012">
    <property type="protein sequence ID" value="MFC5296560.1"/>
    <property type="molecule type" value="Genomic_DNA"/>
</dbReference>
<feature type="binding site" evidence="12">
    <location>
        <position position="30"/>
    </location>
    <ligand>
        <name>a divalent metal cation</name>
        <dbReference type="ChEBI" id="CHEBI:60240"/>
    </ligand>
</feature>
<comment type="catalytic activity">
    <reaction evidence="1 12 13">
        <text>Endonucleolytic cleavage to 5'-phosphomonoester.</text>
        <dbReference type="EC" id="3.1.26.4"/>
    </reaction>
</comment>
<dbReference type="SUPFAM" id="SSF53098">
    <property type="entry name" value="Ribonuclease H-like"/>
    <property type="match status" value="1"/>
</dbReference>
<evidence type="ECO:0000256" key="6">
    <source>
        <dbReference type="ARBA" id="ARBA00022490"/>
    </source>
</evidence>
<keyword evidence="11" id="KW-0464">Manganese</keyword>
<keyword evidence="8 12" id="KW-0479">Metal-binding</keyword>
<gene>
    <name evidence="16" type="ORF">ACFPK8_03490</name>
</gene>
<evidence type="ECO:0000313" key="17">
    <source>
        <dbReference type="Proteomes" id="UP001595937"/>
    </source>
</evidence>
<dbReference type="InterPro" id="IPR036397">
    <property type="entry name" value="RNaseH_sf"/>
</dbReference>
<dbReference type="PANTHER" id="PTHR10954">
    <property type="entry name" value="RIBONUCLEASE H2 SUBUNIT A"/>
    <property type="match status" value="1"/>
</dbReference>